<organism evidence="3 4">
    <name type="scientific">Temnothorax longispinosus</name>
    <dbReference type="NCBI Taxonomy" id="300112"/>
    <lineage>
        <taxon>Eukaryota</taxon>
        <taxon>Metazoa</taxon>
        <taxon>Ecdysozoa</taxon>
        <taxon>Arthropoda</taxon>
        <taxon>Hexapoda</taxon>
        <taxon>Insecta</taxon>
        <taxon>Pterygota</taxon>
        <taxon>Neoptera</taxon>
        <taxon>Endopterygota</taxon>
        <taxon>Hymenoptera</taxon>
        <taxon>Apocrita</taxon>
        <taxon>Aculeata</taxon>
        <taxon>Formicoidea</taxon>
        <taxon>Formicidae</taxon>
        <taxon>Myrmicinae</taxon>
        <taxon>Temnothorax</taxon>
    </lineage>
</organism>
<dbReference type="STRING" id="300112.A0A4S2KTL5"/>
<feature type="domain" description="Transposable element P transposase-like GTP-binding insertion" evidence="2">
    <location>
        <begin position="362"/>
        <end position="476"/>
    </location>
</feature>
<dbReference type="Pfam" id="PF21788">
    <property type="entry name" value="TNP-like_GBD"/>
    <property type="match status" value="1"/>
</dbReference>
<evidence type="ECO:0000259" key="2">
    <source>
        <dbReference type="Pfam" id="PF21788"/>
    </source>
</evidence>
<protein>
    <submittedName>
        <fullName evidence="3">THAP domain-containing protein 9</fullName>
    </submittedName>
</protein>
<name>A0A4S2KTL5_9HYME</name>
<sequence length="771" mass="88165">MSRKMKALKMHFINRRHCISGTEMQFIKEIYTDTETASTSSRISPGEGCSNTDIIDLTSMDSSDPLSLEPDIPTMSSKALSVCATPQNNDRTSKRRHWTISTQTPEAWLYIDSFLQGKKQVEKTEIDDDNPVAKRRKTFDGENEDCHMNVDQFKAACADLLPYSSTLLVSACINACKKPKTRKSFEDKQFALKLFFMASEAYRFYRPLCSLPTVRQLWRHMKSLPATERHCSLCVNEMRLRPHLFYNLTRDRIVGFHDTGTEKRRTLARKVLVIMACSLIGDWEQPIAYYFHGGTCRVDILKNLIFQAIIRLKNVGATVHALTTNTSPTFLRLSQLLGISAERPSFLVNDERVFYVFDVTRLIRVTRNVFRSHELRFREKRASWTDIELFFRRDSQMRLPLVPKLSVGHLEPDGCQKIETKYAVQVFSSSIAAGLSAHIASGELPLETIGTMEFVHNFDQLFDILNSASTNKSNTKNFGQAFTGSMHEMSFLQQALDFLKSIKVVDRNGACIKSIKCFDHWEITINAIIQLWGVMKEHQLPSLCTRRLNQESIERVFRSIRRQSGNRVRPTPILFTRAFKNLVSKHFLEHSSGGDSTMNGRKMLKRLASMSSPPVPSLTDEVPPNVQVVLSVAATNYRDIDLRLPERNAFKRVCEFLLNECLRAHVNCDVCVAYAAKESGSSTRDASNSFNLYVSNLEDTFMHNFEKLSIEENLGAQMLQLAEQVEYKPPCPDFPVALLVKLFLRMRIYFTLTRHNKICKEPRSSFNVIQL</sequence>
<accession>A0A4S2KTL5</accession>
<keyword evidence="4" id="KW-1185">Reference proteome</keyword>
<dbReference type="AlphaFoldDB" id="A0A4S2KTL5"/>
<dbReference type="Proteomes" id="UP000310200">
    <property type="component" value="Unassembled WGS sequence"/>
</dbReference>
<feature type="domain" description="Transposable element P transposase-like RNase H" evidence="1">
    <location>
        <begin position="216"/>
        <end position="338"/>
    </location>
</feature>
<reference evidence="3 4" key="1">
    <citation type="journal article" date="2019" name="Philos. Trans. R. Soc. Lond., B, Biol. Sci.">
        <title>Ant behaviour and brain gene expression of defending hosts depend on the ecological success of the intruding social parasite.</title>
        <authorList>
            <person name="Kaur R."/>
            <person name="Stoldt M."/>
            <person name="Jongepier E."/>
            <person name="Feldmeyer B."/>
            <person name="Menzel F."/>
            <person name="Bornberg-Bauer E."/>
            <person name="Foitzik S."/>
        </authorList>
    </citation>
    <scope>NUCLEOTIDE SEQUENCE [LARGE SCALE GENOMIC DNA]</scope>
    <source>
        <tissue evidence="3">Whole body</tissue>
    </source>
</reference>
<proteinExistence type="predicted"/>
<evidence type="ECO:0000259" key="1">
    <source>
        <dbReference type="Pfam" id="PF21787"/>
    </source>
</evidence>
<gene>
    <name evidence="3" type="ORF">DBV15_04318</name>
</gene>
<dbReference type="EMBL" id="QBLH01001066">
    <property type="protein sequence ID" value="TGZ53315.1"/>
    <property type="molecule type" value="Genomic_DNA"/>
</dbReference>
<dbReference type="InterPro" id="IPR048366">
    <property type="entry name" value="TNP-like_GBD"/>
</dbReference>
<comment type="caution">
    <text evidence="3">The sequence shown here is derived from an EMBL/GenBank/DDBJ whole genome shotgun (WGS) entry which is preliminary data.</text>
</comment>
<dbReference type="Pfam" id="PF21787">
    <property type="entry name" value="TNP-like_RNaseH_N"/>
    <property type="match status" value="1"/>
</dbReference>
<dbReference type="InterPro" id="IPR048365">
    <property type="entry name" value="TNP-like_RNaseH_N"/>
</dbReference>
<evidence type="ECO:0000313" key="4">
    <source>
        <dbReference type="Proteomes" id="UP000310200"/>
    </source>
</evidence>
<evidence type="ECO:0000313" key="3">
    <source>
        <dbReference type="EMBL" id="TGZ53315.1"/>
    </source>
</evidence>